<dbReference type="InterPro" id="IPR054331">
    <property type="entry name" value="LiaF_TM"/>
</dbReference>
<dbReference type="Pfam" id="PF09922">
    <property type="entry name" value="LiaF-like_C"/>
    <property type="match status" value="1"/>
</dbReference>
<feature type="transmembrane region" description="Helical" evidence="2">
    <location>
        <begin position="54"/>
        <end position="85"/>
    </location>
</feature>
<evidence type="ECO:0000313" key="6">
    <source>
        <dbReference type="Proteomes" id="UP001203665"/>
    </source>
</evidence>
<keyword evidence="6" id="KW-1185">Reference proteome</keyword>
<dbReference type="PIRSF" id="PIRSF031509">
    <property type="entry name" value="Cell_wall_LiaF/YvqF"/>
    <property type="match status" value="1"/>
</dbReference>
<feature type="compositionally biased region" description="Basic residues" evidence="1">
    <location>
        <begin position="93"/>
        <end position="104"/>
    </location>
</feature>
<evidence type="ECO:0000256" key="2">
    <source>
        <dbReference type="SAM" id="Phobius"/>
    </source>
</evidence>
<feature type="region of interest" description="Disordered" evidence="1">
    <location>
        <begin position="93"/>
        <end position="117"/>
    </location>
</feature>
<reference evidence="5" key="1">
    <citation type="submission" date="2022-06" db="EMBL/GenBank/DDBJ databases">
        <title>Alkalicoccobacillus porphyridii sp. nov., isolated from a marine red alga, Porphyridium purpureum and reclassification of Shouchella plakortidis and Shouchella gibsonii as Alkalicoccobacillus plakortidis comb. nov. and Alkalicoccobacillus gibsonii comb. nov.</title>
        <authorList>
            <person name="Kim K.H."/>
            <person name="Lee J.K."/>
            <person name="Han D.M."/>
            <person name="Baek J.H."/>
            <person name="Jeon C.O."/>
        </authorList>
    </citation>
    <scope>NUCLEOTIDE SEQUENCE</scope>
    <source>
        <strain evidence="5">DSM 19153</strain>
    </source>
</reference>
<feature type="domain" description="LiaF transmembrane" evidence="4">
    <location>
        <begin position="5"/>
        <end position="94"/>
    </location>
</feature>
<keyword evidence="2" id="KW-1133">Transmembrane helix</keyword>
<feature type="compositionally biased region" description="Basic and acidic residues" evidence="1">
    <location>
        <begin position="105"/>
        <end position="117"/>
    </location>
</feature>
<proteinExistence type="predicted"/>
<protein>
    <submittedName>
        <fullName evidence="5">Cell wall-active antibiotics response protein LiaF</fullName>
    </submittedName>
</protein>
<dbReference type="NCBIfam" id="NF040535">
    <property type="entry name" value="LiaF_C_term"/>
    <property type="match status" value="1"/>
</dbReference>
<accession>A0ABT0XL74</accession>
<sequence>MRRTIIGSIFAAVGLIILFNTLAFFSNSLVAPLVFLALGVFFVKKQKRRLGRLFFFLAIVIFFGQLFHINFFTLFLSLCLLYAGWQMVRSDKKTKPKKKQRQKKKVEEQKQPIEEEKPIQQVGDNQTIIKRSLLGEVRYTHSAFELTDMTIWNGIGDVRIDLAKAIIPEGETLIIVQNVIGDVHIYMPEDLGYAIQSYVLVGESSILHSKQGGFNQTVLLRSPDYQNSVRKVKLVLSCAVGSVKVREI</sequence>
<dbReference type="InterPro" id="IPR016975">
    <property type="entry name" value="Cell_wall_LiaF"/>
</dbReference>
<dbReference type="InterPro" id="IPR047793">
    <property type="entry name" value="LiaF_C"/>
</dbReference>
<keyword evidence="2" id="KW-0472">Membrane</keyword>
<organism evidence="5 6">
    <name type="scientific">Alkalicoccobacillus plakortidis</name>
    <dbReference type="NCBI Taxonomy" id="444060"/>
    <lineage>
        <taxon>Bacteria</taxon>
        <taxon>Bacillati</taxon>
        <taxon>Bacillota</taxon>
        <taxon>Bacilli</taxon>
        <taxon>Bacillales</taxon>
        <taxon>Bacillaceae</taxon>
        <taxon>Alkalicoccobacillus</taxon>
    </lineage>
</organism>
<name>A0ABT0XL74_9BACI</name>
<comment type="caution">
    <text evidence="5">The sequence shown here is derived from an EMBL/GenBank/DDBJ whole genome shotgun (WGS) entry which is preliminary data.</text>
</comment>
<evidence type="ECO:0000259" key="4">
    <source>
        <dbReference type="Pfam" id="PF22570"/>
    </source>
</evidence>
<dbReference type="Proteomes" id="UP001203665">
    <property type="component" value="Unassembled WGS sequence"/>
</dbReference>
<evidence type="ECO:0000313" key="5">
    <source>
        <dbReference type="EMBL" id="MCM2676659.1"/>
    </source>
</evidence>
<dbReference type="Pfam" id="PF22570">
    <property type="entry name" value="LiaF-TM"/>
    <property type="match status" value="1"/>
</dbReference>
<keyword evidence="2" id="KW-0812">Transmembrane</keyword>
<dbReference type="EMBL" id="JAMQJY010000002">
    <property type="protein sequence ID" value="MCM2676659.1"/>
    <property type="molecule type" value="Genomic_DNA"/>
</dbReference>
<evidence type="ECO:0000259" key="3">
    <source>
        <dbReference type="Pfam" id="PF09922"/>
    </source>
</evidence>
<feature type="domain" description="Cell wall-active antibiotics response LiaF-like C-terminal" evidence="3">
    <location>
        <begin position="134"/>
        <end position="245"/>
    </location>
</feature>
<dbReference type="InterPro" id="IPR024425">
    <property type="entry name" value="LiaF-like_C"/>
</dbReference>
<evidence type="ECO:0000256" key="1">
    <source>
        <dbReference type="SAM" id="MobiDB-lite"/>
    </source>
</evidence>
<gene>
    <name evidence="5" type="primary">liaF</name>
    <name evidence="5" type="ORF">NDM98_15085</name>
</gene>
<dbReference type="RefSeq" id="WP_251609541.1">
    <property type="nucleotide sequence ID" value="NZ_JAMQJY010000002.1"/>
</dbReference>
<feature type="transmembrane region" description="Helical" evidence="2">
    <location>
        <begin position="12"/>
        <end position="42"/>
    </location>
</feature>